<accession>A0ABS0BWU0</accession>
<evidence type="ECO:0000256" key="1">
    <source>
        <dbReference type="SAM" id="Coils"/>
    </source>
</evidence>
<name>A0ABS0BWU0_9GAMM</name>
<feature type="coiled-coil region" evidence="1">
    <location>
        <begin position="791"/>
        <end position="826"/>
    </location>
</feature>
<keyword evidence="2" id="KW-0812">Transmembrane</keyword>
<keyword evidence="5" id="KW-1185">Reference proteome</keyword>
<feature type="transmembrane region" description="Helical" evidence="2">
    <location>
        <begin position="7"/>
        <end position="29"/>
    </location>
</feature>
<gene>
    <name evidence="4" type="ORF">H8792_007955</name>
</gene>
<proteinExistence type="predicted"/>
<feature type="domain" description="AsmA" evidence="3">
    <location>
        <begin position="1"/>
        <end position="216"/>
    </location>
</feature>
<organism evidence="4 5">
    <name type="scientific">Thiomicrorhabdus heinhorstiae</name>
    <dbReference type="NCBI Taxonomy" id="2748010"/>
    <lineage>
        <taxon>Bacteria</taxon>
        <taxon>Pseudomonadati</taxon>
        <taxon>Pseudomonadota</taxon>
        <taxon>Gammaproteobacteria</taxon>
        <taxon>Thiotrichales</taxon>
        <taxon>Piscirickettsiaceae</taxon>
        <taxon>Thiomicrorhabdus</taxon>
    </lineage>
</organism>
<feature type="domain" description="AsmA" evidence="3">
    <location>
        <begin position="226"/>
        <end position="713"/>
    </location>
</feature>
<keyword evidence="2" id="KW-0472">Membrane</keyword>
<dbReference type="Proteomes" id="UP001193680">
    <property type="component" value="Unassembled WGS sequence"/>
</dbReference>
<evidence type="ECO:0000313" key="5">
    <source>
        <dbReference type="Proteomes" id="UP001193680"/>
    </source>
</evidence>
<reference evidence="4 5" key="1">
    <citation type="submission" date="2020-06" db="EMBL/GenBank/DDBJ databases">
        <authorList>
            <person name="Scott K."/>
        </authorList>
    </citation>
    <scope>NUCLEOTIDE SEQUENCE [LARGE SCALE GENOMIC DNA]</scope>
    <source>
        <strain evidence="4 5">HH1</strain>
    </source>
</reference>
<dbReference type="Pfam" id="PF05170">
    <property type="entry name" value="AsmA"/>
    <property type="match status" value="2"/>
</dbReference>
<dbReference type="PANTHER" id="PTHR30441">
    <property type="entry name" value="DUF748 DOMAIN-CONTAINING PROTEIN"/>
    <property type="match status" value="1"/>
</dbReference>
<keyword evidence="2" id="KW-1133">Transmembrane helix</keyword>
<dbReference type="InterPro" id="IPR052894">
    <property type="entry name" value="AsmA-related"/>
</dbReference>
<reference evidence="4 5" key="2">
    <citation type="submission" date="2020-11" db="EMBL/GenBank/DDBJ databases">
        <title>Sulfur oxidizing isolate from Hospital Hole Sinkhole.</title>
        <authorList>
            <person name="Scott K.M."/>
        </authorList>
    </citation>
    <scope>NUCLEOTIDE SEQUENCE [LARGE SCALE GENOMIC DNA]</scope>
    <source>
        <strain evidence="4 5">HH1</strain>
    </source>
</reference>
<evidence type="ECO:0000313" key="4">
    <source>
        <dbReference type="EMBL" id="MBF6058273.1"/>
    </source>
</evidence>
<comment type="caution">
    <text evidence="4">The sequence shown here is derived from an EMBL/GenBank/DDBJ whole genome shotgun (WGS) entry which is preliminary data.</text>
</comment>
<dbReference type="RefSeq" id="WP_185978418.1">
    <property type="nucleotide sequence ID" value="NZ_JACBGI020000014.1"/>
</dbReference>
<dbReference type="InterPro" id="IPR007844">
    <property type="entry name" value="AsmA"/>
</dbReference>
<sequence>MKAVSLILKILAATIIVLIAAIGILIAVVDPNDYRGEITELVEKQTGRDLQIGNMSLSFYPKLGLQLDEVQLSNAKGFGETPFLQAQKVQVGAAILPLLSKELQIDALALYGLKLNLQKDAEGHTNWDDLVAKGLGEEDKDESHDEKSDGGENPLDQLAALSFGGLDIQDGELVWKDAQAQQEVRISDLTASTGSIEFGEFFPIHFSAKTQLKNPDINNQLALDIEAKLERDGQYSVRNLQLETQADGQALPVSGLLASLKIPTLNLALEKQQIDLPQLQLSVQAQGKSDFPLKQLDVQGNLQNISVDLNNQVATLPKMELNAKGDGQGDFPLKHFDNKLEINGLQAQIDQQAVSMDSLKMHYDLKGDVLPNGALQADLTAKPSLNLSKQTAELSAVQLTAGDLKINAEVKAQKIMDNPQAQASVNLNPLNLRKWLEALKITLPEMSDPATLNQVAAKVNVEYDQGKQAVKVNNLQVDLDQSKLQGSAQVSQFAKPNIRYDLTLDQIDLNRYLPKTKTEEATQPASKEDIEIPLPEELLKSMTVDGTVKVGSLKVQKLQPKNILVTLKAKNGKWQLSPTRADIFGTQLSVQAGLDVSGKTPQYSAKVTAPKVPVGDVMLAFTDNDMLSGTGSVNTDLTTSGRKLSELKQNLNGNVSSDLIDGAVKGFNLAQSIREAKAKLSGETLPATDEVPQTDFSELLAKLKITNGVANIESLSALAPFMRISAEGKANIVTEQMNVLVNAKIVESDKGQGGKEFQDLSGLTIPVRLKGAMVSPAVSLDLASLFEQKAKMELEQKKQEAIDQAKKAAEEKKEEVIEDVKKQATDKLKDLFKF</sequence>
<protein>
    <submittedName>
        <fullName evidence="4">AsmA family protein</fullName>
    </submittedName>
</protein>
<keyword evidence="1" id="KW-0175">Coiled coil</keyword>
<evidence type="ECO:0000256" key="2">
    <source>
        <dbReference type="SAM" id="Phobius"/>
    </source>
</evidence>
<dbReference type="EMBL" id="JACBGI020000014">
    <property type="protein sequence ID" value="MBF6058273.1"/>
    <property type="molecule type" value="Genomic_DNA"/>
</dbReference>
<dbReference type="PANTHER" id="PTHR30441:SF4">
    <property type="entry name" value="PROTEIN ASMA"/>
    <property type="match status" value="1"/>
</dbReference>
<evidence type="ECO:0000259" key="3">
    <source>
        <dbReference type="Pfam" id="PF05170"/>
    </source>
</evidence>